<dbReference type="STRING" id="41514.SARI_01350"/>
<dbReference type="InterPro" id="IPR010637">
    <property type="entry name" value="Sif"/>
</dbReference>
<dbReference type="PANTHER" id="PTHR22835:SF659">
    <property type="entry name" value="GDSL LIPASE_ACYLHYDROLASE, PUTATIVE (AFU_ORTHOLOGUE AFUA_2G00510)-RELATED"/>
    <property type="match status" value="1"/>
</dbReference>
<organism evidence="2 3">
    <name type="scientific">Salmonella arizonae (strain ATCC BAA-731 / CDC346-86 / RSK2980)</name>
    <dbReference type="NCBI Taxonomy" id="41514"/>
    <lineage>
        <taxon>Bacteria</taxon>
        <taxon>Pseudomonadati</taxon>
        <taxon>Pseudomonadota</taxon>
        <taxon>Gammaproteobacteria</taxon>
        <taxon>Enterobacterales</taxon>
        <taxon>Enterobacteriaceae</taxon>
        <taxon>Salmonella</taxon>
    </lineage>
</organism>
<reference evidence="2 3" key="1">
    <citation type="submission" date="2007-11" db="EMBL/GenBank/DDBJ databases">
        <authorList>
            <consortium name="The Salmonella enterica serovar Arizonae Genome Sequencing Project"/>
            <person name="McClelland M."/>
            <person name="Sanderson E.K."/>
            <person name="Porwollik S."/>
            <person name="Spieth J."/>
            <person name="Clifton W.S."/>
            <person name="Fulton R."/>
            <person name="Chunyan W."/>
            <person name="Wollam A."/>
            <person name="Shah N."/>
            <person name="Pepin K."/>
            <person name="Bhonagiri V."/>
            <person name="Nash W."/>
            <person name="Johnson M."/>
            <person name="Thiruvilangam P."/>
            <person name="Wilson R."/>
        </authorList>
    </citation>
    <scope>NUCLEOTIDE SEQUENCE [LARGE SCALE GENOMIC DNA]</scope>
    <source>
        <strain evidence="3">ATCC BAA-731 / CDC346-86 / RSK2980</strain>
    </source>
</reference>
<proteinExistence type="inferred from homology"/>
<dbReference type="Pfam" id="PF06767">
    <property type="entry name" value="Sif"/>
    <property type="match status" value="1"/>
</dbReference>
<dbReference type="CDD" id="cd01846">
    <property type="entry name" value="fatty_acyltransferase_like"/>
    <property type="match status" value="1"/>
</dbReference>
<dbReference type="AlphaFoldDB" id="A9MQV4"/>
<comment type="similarity">
    <text evidence="1">Belongs to the 'GDSL' lipolytic enzyme family.</text>
</comment>
<dbReference type="HOGENOM" id="CLU_674196_0_0_6"/>
<dbReference type="EMBL" id="CP000880">
    <property type="protein sequence ID" value="ABX21249.1"/>
    <property type="molecule type" value="Genomic_DNA"/>
</dbReference>
<dbReference type="Gene3D" id="3.40.50.1110">
    <property type="entry name" value="SGNH hydrolase"/>
    <property type="match status" value="1"/>
</dbReference>
<dbReference type="InterPro" id="IPR001087">
    <property type="entry name" value="GDSL"/>
</dbReference>
<keyword evidence="3" id="KW-1185">Reference proteome</keyword>
<dbReference type="Proteomes" id="UP000002084">
    <property type="component" value="Chromosome"/>
</dbReference>
<gene>
    <name evidence="2" type="ordered locus">SARI_01350</name>
</gene>
<evidence type="ECO:0000313" key="3">
    <source>
        <dbReference type="Proteomes" id="UP000002084"/>
    </source>
</evidence>
<protein>
    <submittedName>
        <fullName evidence="2">Uncharacterized protein</fullName>
    </submittedName>
</protein>
<accession>A9MQV4</accession>
<dbReference type="Pfam" id="PF00657">
    <property type="entry name" value="Lipase_GDSL"/>
    <property type="match status" value="1"/>
</dbReference>
<evidence type="ECO:0000313" key="2">
    <source>
        <dbReference type="EMBL" id="ABX21249.1"/>
    </source>
</evidence>
<dbReference type="GO" id="GO:0016788">
    <property type="term" value="F:hydrolase activity, acting on ester bonds"/>
    <property type="evidence" value="ECO:0007669"/>
    <property type="project" value="InterPro"/>
</dbReference>
<name>A9MQV4_SALAR</name>
<dbReference type="PANTHER" id="PTHR22835">
    <property type="entry name" value="ZINC FINGER FYVE DOMAIN CONTAINING PROTEIN"/>
    <property type="match status" value="1"/>
</dbReference>
<dbReference type="InterPro" id="IPR036514">
    <property type="entry name" value="SGNH_hydro_sf"/>
</dbReference>
<sequence>MISAKIFLFTVLYKQEVTMPFSVGQGYFTTSISAERFNAIKESSSTPEMSLWEKIKACFFSTYHADALECIFKLYHYEELNLTPVQVRGAYTKLRALASPGCKDQFIIESQEQTDELIIKGDNNSILLSVKVECHSEAFSLAKEINKLYPKIKNTSLGDISRLVIFGDSLSDSMGRMFEKTHHMLPSYGQFYGGRFTNGFTWPEFLSSPQFLSKKMINFAEGGSTSASYSCFNCIGDFVSNTDRQIASYIPSSQDLAMFLLGANDYMTLHKDNIAMVVEQQADDIEKIISEGVTNILVMGIPNLSSTPYAVHSDDKRKLEDESFAHNALLKKYVTQLKEKYPQHRICYFETSDAFNQITAVANGIGYDTENAYTHHGYVHIPGTKDPLLDISPRYIFNDSVHPTQEIHNSFAIILENFIVNHYSNV</sequence>
<dbReference type="KEGG" id="ses:SARI_01350"/>
<evidence type="ECO:0000256" key="1">
    <source>
        <dbReference type="ARBA" id="ARBA00008668"/>
    </source>
</evidence>
<dbReference type="Gene3D" id="3.30.2440.10">
    <property type="entry name" value="Secreted effector protein SifA"/>
    <property type="match status" value="1"/>
</dbReference>
<dbReference type="NCBIfam" id="NF011908">
    <property type="entry name" value="PRK15381.1"/>
    <property type="match status" value="1"/>
</dbReference>
<dbReference type="SUPFAM" id="SSF52266">
    <property type="entry name" value="SGNH hydrolase"/>
    <property type="match status" value="1"/>
</dbReference>